<dbReference type="AlphaFoldDB" id="A0A8H7J4M6"/>
<name>A0A8H7J4M6_9PLEO</name>
<gene>
    <name evidence="2" type="ORF">EKO04_005591</name>
</gene>
<comment type="caution">
    <text evidence="2">The sequence shown here is derived from an EMBL/GenBank/DDBJ whole genome shotgun (WGS) entry which is preliminary data.</text>
</comment>
<feature type="compositionally biased region" description="Basic and acidic residues" evidence="1">
    <location>
        <begin position="143"/>
        <end position="154"/>
    </location>
</feature>
<dbReference type="Proteomes" id="UP000651452">
    <property type="component" value="Unassembled WGS sequence"/>
</dbReference>
<evidence type="ECO:0000256" key="1">
    <source>
        <dbReference type="SAM" id="MobiDB-lite"/>
    </source>
</evidence>
<reference evidence="2" key="1">
    <citation type="submission" date="2018-12" db="EMBL/GenBank/DDBJ databases">
        <authorList>
            <person name="Syme R.A."/>
            <person name="Farfan-Caceres L."/>
            <person name="Lichtenzveig J."/>
        </authorList>
    </citation>
    <scope>NUCLEOTIDE SEQUENCE</scope>
    <source>
        <strain evidence="2">Al4</strain>
    </source>
</reference>
<proteinExistence type="predicted"/>
<sequence>MSTTKPVTGSGWTDRERLAYLLSLLEHSDGKLNLKTSPLPAGRSAIACERMLGRLKASLREELNALKSGLPMPATNGNAGAKGGAKGSATKAAKATNNSTARKRKVNDITTTAEGEGGDAMKGAKKRGREGKDGDEDEDEGDEVVKREDHITMKEEEEEEEFETEV</sequence>
<dbReference type="OrthoDB" id="5371646at2759"/>
<feature type="region of interest" description="Disordered" evidence="1">
    <location>
        <begin position="68"/>
        <end position="166"/>
    </location>
</feature>
<reference evidence="2" key="2">
    <citation type="submission" date="2020-09" db="EMBL/GenBank/DDBJ databases">
        <title>Reference genome assembly for Australian Ascochyta lentis isolate Al4.</title>
        <authorList>
            <person name="Lee R.C."/>
            <person name="Farfan-Caceres L.M."/>
            <person name="Debler J.W."/>
            <person name="Williams A.H."/>
            <person name="Henares B.M."/>
        </authorList>
    </citation>
    <scope>NUCLEOTIDE SEQUENCE</scope>
    <source>
        <strain evidence="2">Al4</strain>
    </source>
</reference>
<evidence type="ECO:0000313" key="2">
    <source>
        <dbReference type="EMBL" id="KAF9696809.1"/>
    </source>
</evidence>
<protein>
    <submittedName>
        <fullName evidence="2">Uncharacterized protein</fullName>
    </submittedName>
</protein>
<feature type="compositionally biased region" description="Acidic residues" evidence="1">
    <location>
        <begin position="155"/>
        <end position="166"/>
    </location>
</feature>
<feature type="compositionally biased region" description="Acidic residues" evidence="1">
    <location>
        <begin position="133"/>
        <end position="142"/>
    </location>
</feature>
<dbReference type="EMBL" id="RZGK01000009">
    <property type="protein sequence ID" value="KAF9696809.1"/>
    <property type="molecule type" value="Genomic_DNA"/>
</dbReference>
<accession>A0A8H7J4M6</accession>
<feature type="compositionally biased region" description="Low complexity" evidence="1">
    <location>
        <begin position="87"/>
        <end position="100"/>
    </location>
</feature>
<keyword evidence="3" id="KW-1185">Reference proteome</keyword>
<evidence type="ECO:0000313" key="3">
    <source>
        <dbReference type="Proteomes" id="UP000651452"/>
    </source>
</evidence>
<organism evidence="2 3">
    <name type="scientific">Ascochyta lentis</name>
    <dbReference type="NCBI Taxonomy" id="205686"/>
    <lineage>
        <taxon>Eukaryota</taxon>
        <taxon>Fungi</taxon>
        <taxon>Dikarya</taxon>
        <taxon>Ascomycota</taxon>
        <taxon>Pezizomycotina</taxon>
        <taxon>Dothideomycetes</taxon>
        <taxon>Pleosporomycetidae</taxon>
        <taxon>Pleosporales</taxon>
        <taxon>Pleosporineae</taxon>
        <taxon>Didymellaceae</taxon>
        <taxon>Ascochyta</taxon>
    </lineage>
</organism>